<protein>
    <submittedName>
        <fullName evidence="3">SDR family oxidoreductase</fullName>
    </submittedName>
</protein>
<dbReference type="PRINTS" id="PR00080">
    <property type="entry name" value="SDRFAMILY"/>
</dbReference>
<dbReference type="Pfam" id="PF13561">
    <property type="entry name" value="adh_short_C2"/>
    <property type="match status" value="1"/>
</dbReference>
<dbReference type="EMBL" id="CP038150">
    <property type="protein sequence ID" value="QBR01767.1"/>
    <property type="molecule type" value="Genomic_DNA"/>
</dbReference>
<dbReference type="RefSeq" id="WP_134756751.1">
    <property type="nucleotide sequence ID" value="NZ_CP038150.1"/>
</dbReference>
<organism evidence="3 4">
    <name type="scientific">Paraburkholderia pallida</name>
    <dbReference type="NCBI Taxonomy" id="2547399"/>
    <lineage>
        <taxon>Bacteria</taxon>
        <taxon>Pseudomonadati</taxon>
        <taxon>Pseudomonadota</taxon>
        <taxon>Betaproteobacteria</taxon>
        <taxon>Burkholderiales</taxon>
        <taxon>Burkholderiaceae</taxon>
        <taxon>Paraburkholderia</taxon>
    </lineage>
</organism>
<accession>A0A4P7D3C6</accession>
<dbReference type="KEGG" id="ppai:E1956_31940"/>
<evidence type="ECO:0000313" key="4">
    <source>
        <dbReference type="Proteomes" id="UP000295727"/>
    </source>
</evidence>
<dbReference type="CDD" id="cd05233">
    <property type="entry name" value="SDR_c"/>
    <property type="match status" value="1"/>
</dbReference>
<evidence type="ECO:0000256" key="1">
    <source>
        <dbReference type="ARBA" id="ARBA00006484"/>
    </source>
</evidence>
<reference evidence="3 4" key="1">
    <citation type="submission" date="2019-03" db="EMBL/GenBank/DDBJ databases">
        <title>Paraburkholderia sp. 7MH5, isolated from subtropical forest soil.</title>
        <authorList>
            <person name="Gao Z.-H."/>
            <person name="Qiu L.-H."/>
        </authorList>
    </citation>
    <scope>NUCLEOTIDE SEQUENCE [LARGE SCALE GENOMIC DNA]</scope>
    <source>
        <strain evidence="3 4">7MH5</strain>
    </source>
</reference>
<comment type="similarity">
    <text evidence="1">Belongs to the short-chain dehydrogenases/reductases (SDR) family.</text>
</comment>
<dbReference type="FunFam" id="3.40.50.720:FF:000084">
    <property type="entry name" value="Short-chain dehydrogenase reductase"/>
    <property type="match status" value="1"/>
</dbReference>
<sequence length="282" mass="29302">MELEGKAAIVTGAGRGAGVGIARVMAREGARIAVVDRDFDAAQQVAAALVASGAQALAIRADVSKKADAQAMAEQTQEAFGAIDILVNNAGVGGTASFMRDVTEENWDRVMDVNAKGILFCCQAVLPAMTARGKGKIVNIDSIAGMRMAFFSSVEYTASKHAVTGLTRHLAWELADLRINVNAVCPGGILTPAIETYATPERRAAIVERVVPLGRFCAPEDIGEAVCFLASARADLITGQLLAVDGGALTGYGEDLRAVLRTRVSETRAAAQPQATAAAKSG</sequence>
<name>A0A4P7D3C6_9BURK</name>
<dbReference type="PROSITE" id="PS00061">
    <property type="entry name" value="ADH_SHORT"/>
    <property type="match status" value="1"/>
</dbReference>
<dbReference type="AlphaFoldDB" id="A0A4P7D3C6"/>
<dbReference type="InterPro" id="IPR002347">
    <property type="entry name" value="SDR_fam"/>
</dbReference>
<dbReference type="OrthoDB" id="9803333at2"/>
<dbReference type="Gene3D" id="3.40.50.720">
    <property type="entry name" value="NAD(P)-binding Rossmann-like Domain"/>
    <property type="match status" value="1"/>
</dbReference>
<dbReference type="InterPro" id="IPR020904">
    <property type="entry name" value="Sc_DH/Rdtase_CS"/>
</dbReference>
<dbReference type="SUPFAM" id="SSF51735">
    <property type="entry name" value="NAD(P)-binding Rossmann-fold domains"/>
    <property type="match status" value="1"/>
</dbReference>
<keyword evidence="4" id="KW-1185">Reference proteome</keyword>
<proteinExistence type="inferred from homology"/>
<dbReference type="InterPro" id="IPR036291">
    <property type="entry name" value="NAD(P)-bd_dom_sf"/>
</dbReference>
<keyword evidence="2" id="KW-0560">Oxidoreductase</keyword>
<dbReference type="NCBIfam" id="NF005559">
    <property type="entry name" value="PRK07231.1"/>
    <property type="match status" value="1"/>
</dbReference>
<evidence type="ECO:0000313" key="3">
    <source>
        <dbReference type="EMBL" id="QBR01767.1"/>
    </source>
</evidence>
<dbReference type="PANTHER" id="PTHR43639:SF1">
    <property type="entry name" value="SHORT-CHAIN DEHYDROGENASE_REDUCTASE FAMILY PROTEIN"/>
    <property type="match status" value="1"/>
</dbReference>
<gene>
    <name evidence="3" type="ORF">E1956_31940</name>
</gene>
<dbReference type="Proteomes" id="UP000295727">
    <property type="component" value="Chromosome 3"/>
</dbReference>
<dbReference type="GO" id="GO:0016491">
    <property type="term" value="F:oxidoreductase activity"/>
    <property type="evidence" value="ECO:0007669"/>
    <property type="project" value="UniProtKB-KW"/>
</dbReference>
<dbReference type="PRINTS" id="PR00081">
    <property type="entry name" value="GDHRDH"/>
</dbReference>
<dbReference type="PANTHER" id="PTHR43639">
    <property type="entry name" value="OXIDOREDUCTASE, SHORT-CHAIN DEHYDROGENASE/REDUCTASE FAMILY (AFU_ORTHOLOGUE AFUA_5G02870)"/>
    <property type="match status" value="1"/>
</dbReference>
<evidence type="ECO:0000256" key="2">
    <source>
        <dbReference type="ARBA" id="ARBA00023002"/>
    </source>
</evidence>